<sequence length="166" mass="18942">MANTDTVKNAGLMYLLDSVNMNHWFVSLENSVKNLTEEQADWKQKASENSIREIVNHVNFYLLRFLGRFKGIPAAQKVNSNDDSFLNVSGESWTDAENKLYQTMKEWRELTAAADHDTLSRPVFENGTGEWDKVIADIALHAAYHAGQIITIRKQNGWWDSKDGVH</sequence>
<comment type="caution">
    <text evidence="2">The sequence shown here is derived from an EMBL/GenBank/DDBJ whole genome shotgun (WGS) entry which is preliminary data.</text>
</comment>
<proteinExistence type="predicted"/>
<gene>
    <name evidence="2" type="ORF">CGZ90_05130</name>
</gene>
<protein>
    <recommendedName>
        <fullName evidence="1">DinB-like domain-containing protein</fullName>
    </recommendedName>
</protein>
<name>A0A235FDG2_9BACL</name>
<dbReference type="SUPFAM" id="SSF109854">
    <property type="entry name" value="DinB/YfiT-like putative metalloenzymes"/>
    <property type="match status" value="1"/>
</dbReference>
<evidence type="ECO:0000259" key="1">
    <source>
        <dbReference type="Pfam" id="PF12867"/>
    </source>
</evidence>
<accession>A0A235FDG2</accession>
<dbReference type="Gene3D" id="1.20.120.450">
    <property type="entry name" value="dinb family like domain"/>
    <property type="match status" value="1"/>
</dbReference>
<dbReference type="RefSeq" id="WP_094251240.1">
    <property type="nucleotide sequence ID" value="NZ_JBHLXL010000001.1"/>
</dbReference>
<dbReference type="InterPro" id="IPR034660">
    <property type="entry name" value="DinB/YfiT-like"/>
</dbReference>
<organism evidence="2 3">
    <name type="scientific">Fictibacillus aquaticus</name>
    <dbReference type="NCBI Taxonomy" id="2021314"/>
    <lineage>
        <taxon>Bacteria</taxon>
        <taxon>Bacillati</taxon>
        <taxon>Bacillota</taxon>
        <taxon>Bacilli</taxon>
        <taxon>Bacillales</taxon>
        <taxon>Fictibacillaceae</taxon>
        <taxon>Fictibacillus</taxon>
    </lineage>
</organism>
<dbReference type="EMBL" id="NOII01000001">
    <property type="protein sequence ID" value="OYD59279.1"/>
    <property type="molecule type" value="Genomic_DNA"/>
</dbReference>
<dbReference type="AlphaFoldDB" id="A0A235FDG2"/>
<feature type="domain" description="DinB-like" evidence="1">
    <location>
        <begin position="29"/>
        <end position="147"/>
    </location>
</feature>
<dbReference type="OrthoDB" id="9798830at2"/>
<dbReference type="InterPro" id="IPR024775">
    <property type="entry name" value="DinB-like"/>
</dbReference>
<evidence type="ECO:0000313" key="3">
    <source>
        <dbReference type="Proteomes" id="UP000215059"/>
    </source>
</evidence>
<evidence type="ECO:0000313" key="2">
    <source>
        <dbReference type="EMBL" id="OYD59279.1"/>
    </source>
</evidence>
<dbReference type="Proteomes" id="UP000215059">
    <property type="component" value="Unassembled WGS sequence"/>
</dbReference>
<reference evidence="2 3" key="1">
    <citation type="submission" date="2017-07" db="EMBL/GenBank/DDBJ databases">
        <title>Fictibacillus sp. nov. GDSW-R2A3 Genome sequencing and assembly.</title>
        <authorList>
            <person name="Mayilraj S."/>
        </authorList>
    </citation>
    <scope>NUCLEOTIDE SEQUENCE [LARGE SCALE GENOMIC DNA]</scope>
    <source>
        <strain evidence="2 3">GDSW-R2A3</strain>
    </source>
</reference>
<keyword evidence="3" id="KW-1185">Reference proteome</keyword>
<dbReference type="Pfam" id="PF12867">
    <property type="entry name" value="DinB_2"/>
    <property type="match status" value="1"/>
</dbReference>